<comment type="subcellular location">
    <subcellularLocation>
        <location evidence="1">Nucleus</location>
    </subcellularLocation>
</comment>
<evidence type="ECO:0000256" key="6">
    <source>
        <dbReference type="SAM" id="MobiDB-lite"/>
    </source>
</evidence>
<evidence type="ECO:0000256" key="4">
    <source>
        <dbReference type="ARBA" id="ARBA00023163"/>
    </source>
</evidence>
<reference evidence="8" key="2">
    <citation type="journal article" date="2023" name="Plants (Basel)">
        <title>Annotation of the Turnera subulata (Passifloraceae) Draft Genome Reveals the S-Locus Evolved after the Divergence of Turneroideae from Passifloroideae in a Stepwise Manner.</title>
        <authorList>
            <person name="Henning P.M."/>
            <person name="Roalson E.H."/>
            <person name="Mir W."/>
            <person name="McCubbin A.G."/>
            <person name="Shore J.S."/>
        </authorList>
    </citation>
    <scope>NUCLEOTIDE SEQUENCE</scope>
    <source>
        <strain evidence="8">F60SS</strain>
    </source>
</reference>
<keyword evidence="2" id="KW-0805">Transcription regulation</keyword>
<keyword evidence="3" id="KW-0238">DNA-binding</keyword>
<proteinExistence type="predicted"/>
<dbReference type="OrthoDB" id="968164at2759"/>
<feature type="region of interest" description="Disordered" evidence="6">
    <location>
        <begin position="1"/>
        <end position="80"/>
    </location>
</feature>
<evidence type="ECO:0000313" key="8">
    <source>
        <dbReference type="EMBL" id="KAJ4847767.1"/>
    </source>
</evidence>
<protein>
    <recommendedName>
        <fullName evidence="7">BZIP domain-containing protein</fullName>
    </recommendedName>
</protein>
<dbReference type="AlphaFoldDB" id="A0A9Q0GDB8"/>
<reference evidence="8" key="1">
    <citation type="submission" date="2022-02" db="EMBL/GenBank/DDBJ databases">
        <authorList>
            <person name="Henning P.M."/>
            <person name="McCubbin A.G."/>
            <person name="Shore J.S."/>
        </authorList>
    </citation>
    <scope>NUCLEOTIDE SEQUENCE</scope>
    <source>
        <strain evidence="8">F60SS</strain>
        <tissue evidence="8">Leaves</tissue>
    </source>
</reference>
<dbReference type="InterPro" id="IPR046347">
    <property type="entry name" value="bZIP_sf"/>
</dbReference>
<dbReference type="GO" id="GO:0003700">
    <property type="term" value="F:DNA-binding transcription factor activity"/>
    <property type="evidence" value="ECO:0007669"/>
    <property type="project" value="InterPro"/>
</dbReference>
<keyword evidence="9" id="KW-1185">Reference proteome</keyword>
<evidence type="ECO:0000256" key="2">
    <source>
        <dbReference type="ARBA" id="ARBA00023015"/>
    </source>
</evidence>
<dbReference type="PROSITE" id="PS50217">
    <property type="entry name" value="BZIP"/>
    <property type="match status" value="1"/>
</dbReference>
<gene>
    <name evidence="8" type="ORF">Tsubulata_014871</name>
</gene>
<dbReference type="SMART" id="SM00338">
    <property type="entry name" value="BRLZ"/>
    <property type="match status" value="1"/>
</dbReference>
<dbReference type="CDD" id="cd14703">
    <property type="entry name" value="bZIP_plant_RF2"/>
    <property type="match status" value="1"/>
</dbReference>
<evidence type="ECO:0000256" key="5">
    <source>
        <dbReference type="ARBA" id="ARBA00023242"/>
    </source>
</evidence>
<dbReference type="PANTHER" id="PTHR13690">
    <property type="entry name" value="TRANSCRIPTION FACTOR POSF21-RELATED"/>
    <property type="match status" value="1"/>
</dbReference>
<dbReference type="PANTHER" id="PTHR13690:SF154">
    <property type="entry name" value="BZIP DOMAIN-CONTAINING PROTEIN"/>
    <property type="match status" value="1"/>
</dbReference>
<evidence type="ECO:0000259" key="7">
    <source>
        <dbReference type="PROSITE" id="PS50217"/>
    </source>
</evidence>
<dbReference type="GO" id="GO:0003677">
    <property type="term" value="F:DNA binding"/>
    <property type="evidence" value="ECO:0007669"/>
    <property type="project" value="UniProtKB-KW"/>
</dbReference>
<dbReference type="GO" id="GO:0005634">
    <property type="term" value="C:nucleus"/>
    <property type="evidence" value="ECO:0007669"/>
    <property type="project" value="UniProtKB-SubCell"/>
</dbReference>
<organism evidence="8 9">
    <name type="scientific">Turnera subulata</name>
    <dbReference type="NCBI Taxonomy" id="218843"/>
    <lineage>
        <taxon>Eukaryota</taxon>
        <taxon>Viridiplantae</taxon>
        <taxon>Streptophyta</taxon>
        <taxon>Embryophyta</taxon>
        <taxon>Tracheophyta</taxon>
        <taxon>Spermatophyta</taxon>
        <taxon>Magnoliopsida</taxon>
        <taxon>eudicotyledons</taxon>
        <taxon>Gunneridae</taxon>
        <taxon>Pentapetalae</taxon>
        <taxon>rosids</taxon>
        <taxon>fabids</taxon>
        <taxon>Malpighiales</taxon>
        <taxon>Passifloraceae</taxon>
        <taxon>Turnera</taxon>
    </lineage>
</organism>
<comment type="caution">
    <text evidence="8">The sequence shown here is derived from an EMBL/GenBank/DDBJ whole genome shotgun (WGS) entry which is preliminary data.</text>
</comment>
<dbReference type="InterPro" id="IPR044759">
    <property type="entry name" value="bZIP_RF2"/>
</dbReference>
<feature type="domain" description="BZIP" evidence="7">
    <location>
        <begin position="144"/>
        <end position="207"/>
    </location>
</feature>
<name>A0A9Q0GDB8_9ROSI</name>
<sequence length="283" mass="31618">MDKGKKQIEEEEFEPDLMDSPFNYCSSPLPSLSLLNGEELPNLHEGSGSVLGSGSSSNSNSDPASGSESSSSKKENPTLNAIDDINNMASNGPQRLCDDEAWMEVLSKTILPDSRSVLASVVRPKHSRKGTISPQMLADLATRDPRRAKRILTNRVSAVKAKEKKRKHAYMLEQQVQALAAKSDEFNSQLLLVQQEGKYLATENYSLKEQTSIILEQIQWQDSLNEEIRNEIQHLKRLTQINHYQSVDGYPGDNNHAGDTLSCATVFPPQPIQDQYFSQHNQY</sequence>
<dbReference type="EMBL" id="JAKUCV010001082">
    <property type="protein sequence ID" value="KAJ4847767.1"/>
    <property type="molecule type" value="Genomic_DNA"/>
</dbReference>
<evidence type="ECO:0000256" key="1">
    <source>
        <dbReference type="ARBA" id="ARBA00004123"/>
    </source>
</evidence>
<feature type="compositionally biased region" description="Low complexity" evidence="6">
    <location>
        <begin position="46"/>
        <end position="70"/>
    </location>
</feature>
<evidence type="ECO:0000256" key="3">
    <source>
        <dbReference type="ARBA" id="ARBA00023125"/>
    </source>
</evidence>
<keyword evidence="5" id="KW-0539">Nucleus</keyword>
<dbReference type="Proteomes" id="UP001141552">
    <property type="component" value="Unassembled WGS sequence"/>
</dbReference>
<keyword evidence="4" id="KW-0804">Transcription</keyword>
<evidence type="ECO:0000313" key="9">
    <source>
        <dbReference type="Proteomes" id="UP001141552"/>
    </source>
</evidence>
<dbReference type="SUPFAM" id="SSF57959">
    <property type="entry name" value="Leucine zipper domain"/>
    <property type="match status" value="1"/>
</dbReference>
<accession>A0A9Q0GDB8</accession>
<dbReference type="InterPro" id="IPR004827">
    <property type="entry name" value="bZIP"/>
</dbReference>
<feature type="compositionally biased region" description="Low complexity" evidence="6">
    <location>
        <begin position="26"/>
        <end position="40"/>
    </location>
</feature>